<dbReference type="EC" id="1.6.5.-" evidence="7"/>
<sequence length="365" mass="37856">MTTRRIVVLGAGYAGLVAANKLLRTVPGAEITVLDARARFVERVRLHQRAAGQAIPEWDLADVLGRRGIRFVQGRAVGLDLAAREVRLADGAALPYDTLVYALGSAAGTADVPGAAEHALAVATPEDLADAAPPTGRALVIGAGATGVELATELAETRPDLRVLLLGADEPVAALSPRARAHVRRVLDRLGVEVRTDAKVTAVTAAGVRLADGTEVPGDAVLWTTGFLAPPLAAAAGLAVDGSGRVRTDATLRSLSHPDVYAVGDAAATAGQDGRQLRMACATALPQGAYAATAIGARARGAEPREFRFRYQAQCYSLGRGDGLLHLVHADDSPARLVITGRAGAWIKERIVRFAARRAGLPAGL</sequence>
<evidence type="ECO:0000256" key="5">
    <source>
        <dbReference type="ARBA" id="ARBA00023002"/>
    </source>
</evidence>
<dbReference type="PANTHER" id="PTHR42913">
    <property type="entry name" value="APOPTOSIS-INDUCING FACTOR 1"/>
    <property type="match status" value="1"/>
</dbReference>
<dbReference type="RefSeq" id="WP_378613053.1">
    <property type="nucleotide sequence ID" value="NZ_JBHSAX010000014.1"/>
</dbReference>
<keyword evidence="5 7" id="KW-0560">Oxidoreductase</keyword>
<dbReference type="InterPro" id="IPR023753">
    <property type="entry name" value="FAD/NAD-binding_dom"/>
</dbReference>
<evidence type="ECO:0000313" key="7">
    <source>
        <dbReference type="EMBL" id="MFC3963316.1"/>
    </source>
</evidence>
<evidence type="ECO:0000256" key="1">
    <source>
        <dbReference type="ARBA" id="ARBA00001974"/>
    </source>
</evidence>
<evidence type="ECO:0000256" key="2">
    <source>
        <dbReference type="ARBA" id="ARBA00005272"/>
    </source>
</evidence>
<dbReference type="Proteomes" id="UP001595696">
    <property type="component" value="Unassembled WGS sequence"/>
</dbReference>
<keyword evidence="3" id="KW-0285">Flavoprotein</keyword>
<dbReference type="PANTHER" id="PTHR42913:SF3">
    <property type="entry name" value="64 KDA MITOCHONDRIAL NADH DEHYDROGENASE (EUROFUNG)"/>
    <property type="match status" value="1"/>
</dbReference>
<comment type="caution">
    <text evidence="7">The sequence shown here is derived from an EMBL/GenBank/DDBJ whole genome shotgun (WGS) entry which is preliminary data.</text>
</comment>
<dbReference type="GO" id="GO:0016491">
    <property type="term" value="F:oxidoreductase activity"/>
    <property type="evidence" value="ECO:0007669"/>
    <property type="project" value="UniProtKB-KW"/>
</dbReference>
<proteinExistence type="inferred from homology"/>
<dbReference type="EMBL" id="JBHSAX010000014">
    <property type="protein sequence ID" value="MFC3963316.1"/>
    <property type="molecule type" value="Genomic_DNA"/>
</dbReference>
<name>A0ABV8DTD4_9NOCA</name>
<protein>
    <submittedName>
        <fullName evidence="7">NAD(P)/FAD-dependent oxidoreductase</fullName>
        <ecNumber evidence="7">1.6.5.-</ecNumber>
    </submittedName>
</protein>
<comment type="similarity">
    <text evidence="2">Belongs to the NADH dehydrogenase family.</text>
</comment>
<comment type="cofactor">
    <cofactor evidence="1">
        <name>FAD</name>
        <dbReference type="ChEBI" id="CHEBI:57692"/>
    </cofactor>
</comment>
<accession>A0ABV8DTD4</accession>
<gene>
    <name evidence="7" type="ORF">ACFO0B_15095</name>
</gene>
<dbReference type="PRINTS" id="PR00469">
    <property type="entry name" value="PNDRDTASEII"/>
</dbReference>
<dbReference type="Pfam" id="PF07992">
    <property type="entry name" value="Pyr_redox_2"/>
    <property type="match status" value="1"/>
</dbReference>
<dbReference type="InterPro" id="IPR051169">
    <property type="entry name" value="NADH-Q_oxidoreductase"/>
</dbReference>
<dbReference type="Gene3D" id="3.50.50.100">
    <property type="match status" value="1"/>
</dbReference>
<evidence type="ECO:0000256" key="3">
    <source>
        <dbReference type="ARBA" id="ARBA00022630"/>
    </source>
</evidence>
<dbReference type="SUPFAM" id="SSF51905">
    <property type="entry name" value="FAD/NAD(P)-binding domain"/>
    <property type="match status" value="1"/>
</dbReference>
<reference evidence="8" key="1">
    <citation type="journal article" date="2019" name="Int. J. Syst. Evol. Microbiol.">
        <title>The Global Catalogue of Microorganisms (GCM) 10K type strain sequencing project: providing services to taxonomists for standard genome sequencing and annotation.</title>
        <authorList>
            <consortium name="The Broad Institute Genomics Platform"/>
            <consortium name="The Broad Institute Genome Sequencing Center for Infectious Disease"/>
            <person name="Wu L."/>
            <person name="Ma J."/>
        </authorList>
    </citation>
    <scope>NUCLEOTIDE SEQUENCE [LARGE SCALE GENOMIC DNA]</scope>
    <source>
        <strain evidence="8">CGMCC 4.7330</strain>
    </source>
</reference>
<keyword evidence="4" id="KW-0274">FAD</keyword>
<feature type="domain" description="FAD/NAD(P)-binding" evidence="6">
    <location>
        <begin position="5"/>
        <end position="282"/>
    </location>
</feature>
<evidence type="ECO:0000256" key="4">
    <source>
        <dbReference type="ARBA" id="ARBA00022827"/>
    </source>
</evidence>
<evidence type="ECO:0000313" key="8">
    <source>
        <dbReference type="Proteomes" id="UP001595696"/>
    </source>
</evidence>
<evidence type="ECO:0000259" key="6">
    <source>
        <dbReference type="Pfam" id="PF07992"/>
    </source>
</evidence>
<dbReference type="PRINTS" id="PR00368">
    <property type="entry name" value="FADPNR"/>
</dbReference>
<dbReference type="InterPro" id="IPR036188">
    <property type="entry name" value="FAD/NAD-bd_sf"/>
</dbReference>
<keyword evidence="8" id="KW-1185">Reference proteome</keyword>
<organism evidence="7 8">
    <name type="scientific">Nocardia jiangsuensis</name>
    <dbReference type="NCBI Taxonomy" id="1691563"/>
    <lineage>
        <taxon>Bacteria</taxon>
        <taxon>Bacillati</taxon>
        <taxon>Actinomycetota</taxon>
        <taxon>Actinomycetes</taxon>
        <taxon>Mycobacteriales</taxon>
        <taxon>Nocardiaceae</taxon>
        <taxon>Nocardia</taxon>
    </lineage>
</organism>